<feature type="transmembrane region" description="Helical" evidence="7">
    <location>
        <begin position="375"/>
        <end position="394"/>
    </location>
</feature>
<keyword evidence="2" id="KW-0813">Transport</keyword>
<keyword evidence="9" id="KW-1185">Reference proteome</keyword>
<feature type="transmembrane region" description="Helical" evidence="7">
    <location>
        <begin position="238"/>
        <end position="260"/>
    </location>
</feature>
<feature type="transmembrane region" description="Helical" evidence="7">
    <location>
        <begin position="343"/>
        <end position="363"/>
    </location>
</feature>
<name>A0ABY8EA71_9FIRM</name>
<evidence type="ECO:0000256" key="5">
    <source>
        <dbReference type="ARBA" id="ARBA00022989"/>
    </source>
</evidence>
<evidence type="ECO:0000256" key="4">
    <source>
        <dbReference type="ARBA" id="ARBA00022692"/>
    </source>
</evidence>
<reference evidence="8 9" key="1">
    <citation type="submission" date="2023-03" db="EMBL/GenBank/DDBJ databases">
        <title>Complete genome sequence of Tepidibacter sp. SWIR-1, isolated from a deep-sea hydrothermal vent.</title>
        <authorList>
            <person name="Li X."/>
        </authorList>
    </citation>
    <scope>NUCLEOTIDE SEQUENCE [LARGE SCALE GENOMIC DNA]</scope>
    <source>
        <strain evidence="8 9">SWIR-1</strain>
    </source>
</reference>
<dbReference type="Gene3D" id="1.20.1740.10">
    <property type="entry name" value="Amino acid/polyamine transporter I"/>
    <property type="match status" value="1"/>
</dbReference>
<dbReference type="InterPro" id="IPR050367">
    <property type="entry name" value="APC_superfamily"/>
</dbReference>
<keyword evidence="5 7" id="KW-1133">Transmembrane helix</keyword>
<keyword evidence="3" id="KW-1003">Cell membrane</keyword>
<feature type="transmembrane region" description="Helical" evidence="7">
    <location>
        <begin position="414"/>
        <end position="435"/>
    </location>
</feature>
<dbReference type="RefSeq" id="WP_277731780.1">
    <property type="nucleotide sequence ID" value="NZ_CP120733.1"/>
</dbReference>
<comment type="subcellular location">
    <subcellularLocation>
        <location evidence="1">Cell membrane</location>
        <topology evidence="1">Multi-pass membrane protein</topology>
    </subcellularLocation>
</comment>
<feature type="transmembrane region" description="Helical" evidence="7">
    <location>
        <begin position="447"/>
        <end position="471"/>
    </location>
</feature>
<dbReference type="PIRSF" id="PIRSF006060">
    <property type="entry name" value="AA_transporter"/>
    <property type="match status" value="1"/>
</dbReference>
<keyword evidence="4 7" id="KW-0812">Transmembrane</keyword>
<dbReference type="PANTHER" id="PTHR42770">
    <property type="entry name" value="AMINO ACID TRANSPORTER-RELATED"/>
    <property type="match status" value="1"/>
</dbReference>
<feature type="transmembrane region" description="Helical" evidence="7">
    <location>
        <begin position="158"/>
        <end position="181"/>
    </location>
</feature>
<dbReference type="Pfam" id="PF13520">
    <property type="entry name" value="AA_permease_2"/>
    <property type="match status" value="1"/>
</dbReference>
<evidence type="ECO:0000256" key="6">
    <source>
        <dbReference type="ARBA" id="ARBA00023136"/>
    </source>
</evidence>
<proteinExistence type="predicted"/>
<organism evidence="8 9">
    <name type="scientific">Tepidibacter hydrothermalis</name>
    <dbReference type="NCBI Taxonomy" id="3036126"/>
    <lineage>
        <taxon>Bacteria</taxon>
        <taxon>Bacillati</taxon>
        <taxon>Bacillota</taxon>
        <taxon>Clostridia</taxon>
        <taxon>Peptostreptococcales</taxon>
        <taxon>Peptostreptococcaceae</taxon>
        <taxon>Tepidibacter</taxon>
    </lineage>
</organism>
<sequence length="490" mass="53889">MSDNQSKNMTWRNLALMCFAIVWGFGNVVNNFANQGLQVIVSWILIIGMYFIPYALMVGELGATFREGKGGVSSWIGTTMGRRLAYLAGWTYWVVHVPYLAQKPQGVMIALSWALFQDGSIIKNIDPLTLQTISLLVFICFVWIASRGITSLKRIGTLAGSSVFIMSLLYILLMVTAPAITGIKPATTNMSFKTFIPTFDFAYFTTISMLVFAVGGSEKIAPYINNMKNPSKGFPKGMIALAVMVAISALLGSYAMGMMFDANNLASDLKMNGQYYAFKKLGEYYGLGNVFLILYALSNTTAQISALMISIDAPLKVLIADADSKYIPKALTKTNKYGAPINGYKLVTVLVGILIIIPALGIGDMNSLYNWLLDLNSVVMPMRYLWVFLAYMALRKAAAGTYSSEYKFVKNSKLGFGIGLWCFVFTAFVCIMGIFPKGVETYTSQWYFQITLNILTPFILIGLGLILPIIAKKTNGKNELNGSQDVDTIA</sequence>
<gene>
    <name evidence="8" type="ORF">P4S50_15725</name>
</gene>
<feature type="transmembrane region" description="Helical" evidence="7">
    <location>
        <begin position="201"/>
        <end position="217"/>
    </location>
</feature>
<evidence type="ECO:0000256" key="7">
    <source>
        <dbReference type="SAM" id="Phobius"/>
    </source>
</evidence>
<feature type="transmembrane region" description="Helical" evidence="7">
    <location>
        <begin position="128"/>
        <end position="146"/>
    </location>
</feature>
<protein>
    <submittedName>
        <fullName evidence="8">Amino acid permease</fullName>
    </submittedName>
</protein>
<dbReference type="InterPro" id="IPR002293">
    <property type="entry name" value="AA/rel_permease1"/>
</dbReference>
<dbReference type="EMBL" id="CP120733">
    <property type="protein sequence ID" value="WFD09827.1"/>
    <property type="molecule type" value="Genomic_DNA"/>
</dbReference>
<feature type="transmembrane region" description="Helical" evidence="7">
    <location>
        <begin position="12"/>
        <end position="33"/>
    </location>
</feature>
<evidence type="ECO:0000256" key="2">
    <source>
        <dbReference type="ARBA" id="ARBA00022448"/>
    </source>
</evidence>
<evidence type="ECO:0000313" key="8">
    <source>
        <dbReference type="EMBL" id="WFD09827.1"/>
    </source>
</evidence>
<evidence type="ECO:0000256" key="3">
    <source>
        <dbReference type="ARBA" id="ARBA00022475"/>
    </source>
</evidence>
<feature type="transmembrane region" description="Helical" evidence="7">
    <location>
        <begin position="284"/>
        <end position="309"/>
    </location>
</feature>
<evidence type="ECO:0000313" key="9">
    <source>
        <dbReference type="Proteomes" id="UP001222800"/>
    </source>
</evidence>
<accession>A0ABY8EA71</accession>
<dbReference type="Proteomes" id="UP001222800">
    <property type="component" value="Chromosome"/>
</dbReference>
<keyword evidence="6 7" id="KW-0472">Membrane</keyword>
<dbReference type="PANTHER" id="PTHR42770:SF15">
    <property type="entry name" value="GLUTAMATE_GAMMA-AMINOBUTYRATE ANTIPORTER-RELATED"/>
    <property type="match status" value="1"/>
</dbReference>
<evidence type="ECO:0000256" key="1">
    <source>
        <dbReference type="ARBA" id="ARBA00004651"/>
    </source>
</evidence>
<feature type="transmembrane region" description="Helical" evidence="7">
    <location>
        <begin position="39"/>
        <end position="63"/>
    </location>
</feature>